<keyword evidence="1" id="KW-1133">Transmembrane helix</keyword>
<protein>
    <submittedName>
        <fullName evidence="3">Glycosyltransferase family 2 protein</fullName>
    </submittedName>
</protein>
<feature type="domain" description="Glycosyltransferase 2-like" evidence="2">
    <location>
        <begin position="4"/>
        <end position="164"/>
    </location>
</feature>
<dbReference type="InterPro" id="IPR001173">
    <property type="entry name" value="Glyco_trans_2-like"/>
</dbReference>
<dbReference type="EMBL" id="CP032829">
    <property type="protein sequence ID" value="AYJ88031.1"/>
    <property type="molecule type" value="Genomic_DNA"/>
</dbReference>
<gene>
    <name evidence="3" type="ORF">D3Y57_14675</name>
</gene>
<keyword evidence="3" id="KW-0808">Transferase</keyword>
<dbReference type="InterPro" id="IPR029044">
    <property type="entry name" value="Nucleotide-diphossugar_trans"/>
</dbReference>
<feature type="transmembrane region" description="Helical" evidence="1">
    <location>
        <begin position="239"/>
        <end position="262"/>
    </location>
</feature>
<dbReference type="Gene3D" id="3.90.550.10">
    <property type="entry name" value="Spore Coat Polysaccharide Biosynthesis Protein SpsA, Chain A"/>
    <property type="match status" value="1"/>
</dbReference>
<dbReference type="KEGG" id="spha:D3Y57_14675"/>
<keyword evidence="4" id="KW-1185">Reference proteome</keyword>
<evidence type="ECO:0000259" key="2">
    <source>
        <dbReference type="Pfam" id="PF00535"/>
    </source>
</evidence>
<dbReference type="AlphaFoldDB" id="A0A494TQC6"/>
<proteinExistence type="predicted"/>
<dbReference type="Proteomes" id="UP000276254">
    <property type="component" value="Chromosome"/>
</dbReference>
<accession>A0A494TQC6</accession>
<dbReference type="OrthoDB" id="6116224at2"/>
<reference evidence="3 4" key="1">
    <citation type="submission" date="2018-09" db="EMBL/GenBank/DDBJ databases">
        <title>Sphingomonas peninsula sp. nov., isolated from fildes peninsula, Antarctic soil.</title>
        <authorList>
            <person name="Yingchao G."/>
        </authorList>
    </citation>
    <scope>NUCLEOTIDE SEQUENCE [LARGE SCALE GENOMIC DNA]</scope>
    <source>
        <strain evidence="3 4">YZ-8</strain>
    </source>
</reference>
<keyword evidence="1" id="KW-0812">Transmembrane</keyword>
<dbReference type="PANTHER" id="PTHR43685">
    <property type="entry name" value="GLYCOSYLTRANSFERASE"/>
    <property type="match status" value="1"/>
</dbReference>
<evidence type="ECO:0000313" key="4">
    <source>
        <dbReference type="Proteomes" id="UP000276254"/>
    </source>
</evidence>
<organism evidence="3 4">
    <name type="scientific">Sphingomonas paeninsulae</name>
    <dbReference type="NCBI Taxonomy" id="2319844"/>
    <lineage>
        <taxon>Bacteria</taxon>
        <taxon>Pseudomonadati</taxon>
        <taxon>Pseudomonadota</taxon>
        <taxon>Alphaproteobacteria</taxon>
        <taxon>Sphingomonadales</taxon>
        <taxon>Sphingomonadaceae</taxon>
        <taxon>Sphingomonas</taxon>
    </lineage>
</organism>
<dbReference type="Pfam" id="PF00535">
    <property type="entry name" value="Glycos_transf_2"/>
    <property type="match status" value="1"/>
</dbReference>
<dbReference type="InterPro" id="IPR050834">
    <property type="entry name" value="Glycosyltransf_2"/>
</dbReference>
<dbReference type="SUPFAM" id="SSF53448">
    <property type="entry name" value="Nucleotide-diphospho-sugar transferases"/>
    <property type="match status" value="1"/>
</dbReference>
<evidence type="ECO:0000313" key="3">
    <source>
        <dbReference type="EMBL" id="AYJ88031.1"/>
    </source>
</evidence>
<sequence length="292" mass="31709">MIDVAVCTFRRASIEETLQSIASQQLPGDCRIRVIVADNDTAPTARATVEAAAARLSLNCLYVHAPAQNISIARNACLDHATAPFVAFIDDDEVATPLWLGALLAKLDETGADVILGPAIAQYWVDVPAWVRSADLHSTRPVIRQGGAIVTGYTCNVLMRLAAFEGRRFDPALGRTGGEDDVFFSSAVRDGVRIAYAPEAVVYDPVPQERANLRWLARRSFRNGQTYARTMIEGGGNRVLLFGATLAKVAACLGITIIMLPAAARWRRALIRGTLHAGACARYLGWREITLY</sequence>
<evidence type="ECO:0000256" key="1">
    <source>
        <dbReference type="SAM" id="Phobius"/>
    </source>
</evidence>
<dbReference type="GO" id="GO:0016740">
    <property type="term" value="F:transferase activity"/>
    <property type="evidence" value="ECO:0007669"/>
    <property type="project" value="UniProtKB-KW"/>
</dbReference>
<name>A0A494TQC6_SPHPE</name>
<dbReference type="PANTHER" id="PTHR43685:SF2">
    <property type="entry name" value="GLYCOSYLTRANSFERASE 2-LIKE DOMAIN-CONTAINING PROTEIN"/>
    <property type="match status" value="1"/>
</dbReference>
<keyword evidence="1" id="KW-0472">Membrane</keyword>